<evidence type="ECO:0000313" key="3">
    <source>
        <dbReference type="WBParaSite" id="ACOC_0000897101-mRNA-1"/>
    </source>
</evidence>
<gene>
    <name evidence="1" type="ORF">ACOC_LOCUS8972</name>
</gene>
<proteinExistence type="predicted"/>
<evidence type="ECO:0000313" key="2">
    <source>
        <dbReference type="Proteomes" id="UP000267027"/>
    </source>
</evidence>
<organism evidence="3">
    <name type="scientific">Angiostrongylus costaricensis</name>
    <name type="common">Nematode worm</name>
    <dbReference type="NCBI Taxonomy" id="334426"/>
    <lineage>
        <taxon>Eukaryota</taxon>
        <taxon>Metazoa</taxon>
        <taxon>Ecdysozoa</taxon>
        <taxon>Nematoda</taxon>
        <taxon>Chromadorea</taxon>
        <taxon>Rhabditida</taxon>
        <taxon>Rhabditina</taxon>
        <taxon>Rhabditomorpha</taxon>
        <taxon>Strongyloidea</taxon>
        <taxon>Metastrongylidae</taxon>
        <taxon>Angiostrongylus</taxon>
    </lineage>
</organism>
<sequence>MFPVEKSQVFILFLKEETVLRSFSCSMAKVDFIAPFCTHFDYRPWRLFSTKLVKVCR</sequence>
<dbReference type="EMBL" id="UYYA01004230">
    <property type="protein sequence ID" value="VDM60557.1"/>
    <property type="molecule type" value="Genomic_DNA"/>
</dbReference>
<evidence type="ECO:0000313" key="1">
    <source>
        <dbReference type="EMBL" id="VDM60557.1"/>
    </source>
</evidence>
<name>A0A0R3PT94_ANGCS</name>
<dbReference type="Proteomes" id="UP000267027">
    <property type="component" value="Unassembled WGS sequence"/>
</dbReference>
<accession>A0A0R3PT94</accession>
<reference evidence="1 2" key="2">
    <citation type="submission" date="2018-11" db="EMBL/GenBank/DDBJ databases">
        <authorList>
            <consortium name="Pathogen Informatics"/>
        </authorList>
    </citation>
    <scope>NUCLEOTIDE SEQUENCE [LARGE SCALE GENOMIC DNA]</scope>
    <source>
        <strain evidence="1 2">Costa Rica</strain>
    </source>
</reference>
<keyword evidence="2" id="KW-1185">Reference proteome</keyword>
<reference evidence="3" key="1">
    <citation type="submission" date="2017-02" db="UniProtKB">
        <authorList>
            <consortium name="WormBaseParasite"/>
        </authorList>
    </citation>
    <scope>IDENTIFICATION</scope>
</reference>
<protein>
    <submittedName>
        <fullName evidence="1 3">Uncharacterized protein</fullName>
    </submittedName>
</protein>
<dbReference type="AlphaFoldDB" id="A0A0R3PT94"/>
<dbReference type="WBParaSite" id="ACOC_0000897101-mRNA-1">
    <property type="protein sequence ID" value="ACOC_0000897101-mRNA-1"/>
    <property type="gene ID" value="ACOC_0000897101"/>
</dbReference>